<name>A0AA86UR58_9EUKA</name>
<proteinExistence type="predicted"/>
<dbReference type="EMBL" id="CATOUU010000777">
    <property type="protein sequence ID" value="CAI9947563.1"/>
    <property type="molecule type" value="Genomic_DNA"/>
</dbReference>
<reference evidence="2 3" key="2">
    <citation type="submission" date="2024-07" db="EMBL/GenBank/DDBJ databases">
        <authorList>
            <person name="Akdeniz Z."/>
        </authorList>
    </citation>
    <scope>NUCLEOTIDE SEQUENCE [LARGE SCALE GENOMIC DNA]</scope>
</reference>
<accession>A0AA86UR58</accession>
<protein>
    <submittedName>
        <fullName evidence="2">Hypothetical_protein</fullName>
    </submittedName>
</protein>
<gene>
    <name evidence="1" type="ORF">HINF_LOCUS35208</name>
    <name evidence="2" type="ORF">HINF_LOCUS72923</name>
</gene>
<evidence type="ECO:0000313" key="2">
    <source>
        <dbReference type="EMBL" id="CAL6104731.1"/>
    </source>
</evidence>
<keyword evidence="3" id="KW-1185">Reference proteome</keyword>
<reference evidence="1" key="1">
    <citation type="submission" date="2023-06" db="EMBL/GenBank/DDBJ databases">
        <authorList>
            <person name="Kurt Z."/>
        </authorList>
    </citation>
    <scope>NUCLEOTIDE SEQUENCE</scope>
</reference>
<organism evidence="1">
    <name type="scientific">Hexamita inflata</name>
    <dbReference type="NCBI Taxonomy" id="28002"/>
    <lineage>
        <taxon>Eukaryota</taxon>
        <taxon>Metamonada</taxon>
        <taxon>Diplomonadida</taxon>
        <taxon>Hexamitidae</taxon>
        <taxon>Hexamitinae</taxon>
        <taxon>Hexamita</taxon>
    </lineage>
</organism>
<evidence type="ECO:0000313" key="3">
    <source>
        <dbReference type="Proteomes" id="UP001642409"/>
    </source>
</evidence>
<evidence type="ECO:0000313" key="1">
    <source>
        <dbReference type="EMBL" id="CAI9947563.1"/>
    </source>
</evidence>
<dbReference type="EMBL" id="CAXDID020000587">
    <property type="protein sequence ID" value="CAL6104731.1"/>
    <property type="molecule type" value="Genomic_DNA"/>
</dbReference>
<dbReference type="AlphaFoldDB" id="A0AA86UR58"/>
<sequence>MNSQALIYKRLALYLNSWTQTLYKKLQIKNSLHRHQIKNRDGLPQTTGHQIGYKRYIRSQNYKHGVTHFEIYCNGSLVSKILSRFYLNQKQHTNYEENVIKQPCDVLLDTYLYLQLKEPETIKKQQKIYDFILQFLVQKRKQETEQQYKVFNVDSVVQSINDQFQNPELENEISYDNFLTRFSDNWGEEFERGIDINTSEHTVIANIEISSFKVDQS</sequence>
<dbReference type="Proteomes" id="UP001642409">
    <property type="component" value="Unassembled WGS sequence"/>
</dbReference>
<comment type="caution">
    <text evidence="1">The sequence shown here is derived from an EMBL/GenBank/DDBJ whole genome shotgun (WGS) entry which is preliminary data.</text>
</comment>